<feature type="region of interest" description="Disordered" evidence="1">
    <location>
        <begin position="357"/>
        <end position="397"/>
    </location>
</feature>
<evidence type="ECO:0000256" key="1">
    <source>
        <dbReference type="SAM" id="MobiDB-lite"/>
    </source>
</evidence>
<accession>A0AAQ3KJS7</accession>
<name>A0AAQ3KJS7_9LILI</name>
<feature type="compositionally biased region" description="Low complexity" evidence="1">
    <location>
        <begin position="380"/>
        <end position="397"/>
    </location>
</feature>
<keyword evidence="3" id="KW-1185">Reference proteome</keyword>
<dbReference type="Proteomes" id="UP001327560">
    <property type="component" value="Chromosome 5"/>
</dbReference>
<evidence type="ECO:0000313" key="3">
    <source>
        <dbReference type="Proteomes" id="UP001327560"/>
    </source>
</evidence>
<proteinExistence type="predicted"/>
<sequence>MSFASVSRLPTFFFSGPAPFFLLDSPPLPSPSCARSVDTILTSLRAQGLYLRCLCKSRSYGPRLHGPIPVLRVPEDWTRPTPLPFLFSIILLFLCVCPSAFSPIFFPALPPVTSPIPSSLAMASLAAPLADPSGPRHPPSMVGFCLSSPSSICSNTSPPPLPATSRPSSVLAYLPNASETAESSKYLATRCVVVVVHGQMHQDLDLVPFLARQFGNSRCYLNKWRQRKLLDGRFLVTTRDSRFKRRLLHLGQLKWNHLLFTFANWLRDQILSNVPAPVFKVGIELRSLLIIFWNFETLAAADGSSLQWIDLDTCMVLIRVSSLALIPSTIHAVADYSKYAVDVMIAWHERCYDPYEGGDVPDPHSDRDGEDDAGNDNEGDAAAMDANPAEGESSAAASRELDDLLGIPHKFPTMDAPSHGSSRPPGFSEATGCLPSTSSLRRICPHLFFILPPLASSPEPPVVILPLVAVLPPAIPELLSAACTLPRAKLSGFSPLAFLLLDHHYLVLYRKDDVDDPFAPVSASNFSHILPFEDRTALALCGRRPDTATWMKERRLLLFAFAFEAVSF</sequence>
<dbReference type="AlphaFoldDB" id="A0AAQ3KJS7"/>
<evidence type="ECO:0000313" key="2">
    <source>
        <dbReference type="EMBL" id="WOL09020.1"/>
    </source>
</evidence>
<reference evidence="2 3" key="1">
    <citation type="submission" date="2023-10" db="EMBL/GenBank/DDBJ databases">
        <title>Chromosome-scale genome assembly provides insights into flower coloration mechanisms of Canna indica.</title>
        <authorList>
            <person name="Li C."/>
        </authorList>
    </citation>
    <scope>NUCLEOTIDE SEQUENCE [LARGE SCALE GENOMIC DNA]</scope>
    <source>
        <tissue evidence="2">Flower</tissue>
    </source>
</reference>
<feature type="compositionally biased region" description="Acidic residues" evidence="1">
    <location>
        <begin position="368"/>
        <end position="379"/>
    </location>
</feature>
<dbReference type="EMBL" id="CP136894">
    <property type="protein sequence ID" value="WOL09020.1"/>
    <property type="molecule type" value="Genomic_DNA"/>
</dbReference>
<protein>
    <submittedName>
        <fullName evidence="2">Uncharacterized protein</fullName>
    </submittedName>
</protein>
<gene>
    <name evidence="2" type="ORF">Cni_G17773</name>
</gene>
<organism evidence="2 3">
    <name type="scientific">Canna indica</name>
    <name type="common">Indian-shot</name>
    <dbReference type="NCBI Taxonomy" id="4628"/>
    <lineage>
        <taxon>Eukaryota</taxon>
        <taxon>Viridiplantae</taxon>
        <taxon>Streptophyta</taxon>
        <taxon>Embryophyta</taxon>
        <taxon>Tracheophyta</taxon>
        <taxon>Spermatophyta</taxon>
        <taxon>Magnoliopsida</taxon>
        <taxon>Liliopsida</taxon>
        <taxon>Zingiberales</taxon>
        <taxon>Cannaceae</taxon>
        <taxon>Canna</taxon>
    </lineage>
</organism>